<gene>
    <name evidence="1" type="ORF">BG015_005740</name>
</gene>
<evidence type="ECO:0000313" key="1">
    <source>
        <dbReference type="EMBL" id="KAF9152113.1"/>
    </source>
</evidence>
<accession>A0A9P5S345</accession>
<proteinExistence type="predicted"/>
<keyword evidence="2" id="KW-1185">Reference proteome</keyword>
<sequence length="78" mass="8273">MILLEFATACQDGSLRVWQVMDVEGSGSVSVQLKWSSEPSMLAASGIVLNDTIGLSAVNRKLLEQHGATGSSADWNAH</sequence>
<organism evidence="1 2">
    <name type="scientific">Linnemannia schmuckeri</name>
    <dbReference type="NCBI Taxonomy" id="64567"/>
    <lineage>
        <taxon>Eukaryota</taxon>
        <taxon>Fungi</taxon>
        <taxon>Fungi incertae sedis</taxon>
        <taxon>Mucoromycota</taxon>
        <taxon>Mortierellomycotina</taxon>
        <taxon>Mortierellomycetes</taxon>
        <taxon>Mortierellales</taxon>
        <taxon>Mortierellaceae</taxon>
        <taxon>Linnemannia</taxon>
    </lineage>
</organism>
<protein>
    <submittedName>
        <fullName evidence="1">Uncharacterized protein</fullName>
    </submittedName>
</protein>
<comment type="caution">
    <text evidence="1">The sequence shown here is derived from an EMBL/GenBank/DDBJ whole genome shotgun (WGS) entry which is preliminary data.</text>
</comment>
<reference evidence="1" key="1">
    <citation type="journal article" date="2020" name="Fungal Divers.">
        <title>Resolving the Mortierellaceae phylogeny through synthesis of multi-gene phylogenetics and phylogenomics.</title>
        <authorList>
            <person name="Vandepol N."/>
            <person name="Liber J."/>
            <person name="Desiro A."/>
            <person name="Na H."/>
            <person name="Kennedy M."/>
            <person name="Barry K."/>
            <person name="Grigoriev I.V."/>
            <person name="Miller A.N."/>
            <person name="O'Donnell K."/>
            <person name="Stajich J.E."/>
            <person name="Bonito G."/>
        </authorList>
    </citation>
    <scope>NUCLEOTIDE SEQUENCE</scope>
    <source>
        <strain evidence="1">NRRL 6426</strain>
    </source>
</reference>
<dbReference type="AlphaFoldDB" id="A0A9P5S345"/>
<name>A0A9P5S345_9FUNG</name>
<dbReference type="Proteomes" id="UP000748756">
    <property type="component" value="Unassembled WGS sequence"/>
</dbReference>
<evidence type="ECO:0000313" key="2">
    <source>
        <dbReference type="Proteomes" id="UP000748756"/>
    </source>
</evidence>
<dbReference type="EMBL" id="JAAAUQ010000267">
    <property type="protein sequence ID" value="KAF9152113.1"/>
    <property type="molecule type" value="Genomic_DNA"/>
</dbReference>
<dbReference type="OrthoDB" id="2441404at2759"/>